<reference evidence="3 4" key="1">
    <citation type="submission" date="2019-03" db="EMBL/GenBank/DDBJ databases">
        <title>Sequencing the genomes of 1000 actinobacteria strains.</title>
        <authorList>
            <person name="Klenk H.-P."/>
        </authorList>
    </citation>
    <scope>NUCLEOTIDE SEQUENCE [LARGE SCALE GENOMIC DNA]</scope>
    <source>
        <strain evidence="3 4">DSM 43805</strain>
    </source>
</reference>
<feature type="region of interest" description="Disordered" evidence="1">
    <location>
        <begin position="77"/>
        <end position="128"/>
    </location>
</feature>
<evidence type="ECO:0000313" key="4">
    <source>
        <dbReference type="Proteomes" id="UP000294901"/>
    </source>
</evidence>
<evidence type="ECO:0000256" key="2">
    <source>
        <dbReference type="SAM" id="Phobius"/>
    </source>
</evidence>
<evidence type="ECO:0000313" key="3">
    <source>
        <dbReference type="EMBL" id="TDO38606.1"/>
    </source>
</evidence>
<dbReference type="AlphaFoldDB" id="A0A4R6JU70"/>
<sequence length="128" mass="13723">MSGPQVSTLVGMDLIAVNNFGDTRSGGLAGPMGLFVIVLMSIATVLLIRNMNKRLRRLPDSFPDAKQTQREAEIARLNADLERSGNREATHDVDADRSDEPAAGVDDEVTGVTTQRDGGSADGDNRRV</sequence>
<organism evidence="3 4">
    <name type="scientific">Paractinoplanes brasiliensis</name>
    <dbReference type="NCBI Taxonomy" id="52695"/>
    <lineage>
        <taxon>Bacteria</taxon>
        <taxon>Bacillati</taxon>
        <taxon>Actinomycetota</taxon>
        <taxon>Actinomycetes</taxon>
        <taxon>Micromonosporales</taxon>
        <taxon>Micromonosporaceae</taxon>
        <taxon>Paractinoplanes</taxon>
    </lineage>
</organism>
<protein>
    <submittedName>
        <fullName evidence="3">Uncharacterized protein</fullName>
    </submittedName>
</protein>
<feature type="transmembrane region" description="Helical" evidence="2">
    <location>
        <begin position="28"/>
        <end position="48"/>
    </location>
</feature>
<feature type="compositionally biased region" description="Basic and acidic residues" evidence="1">
    <location>
        <begin position="77"/>
        <end position="100"/>
    </location>
</feature>
<name>A0A4R6JU70_9ACTN</name>
<evidence type="ECO:0000256" key="1">
    <source>
        <dbReference type="SAM" id="MobiDB-lite"/>
    </source>
</evidence>
<keyword evidence="2" id="KW-0812">Transmembrane</keyword>
<gene>
    <name evidence="3" type="ORF">C8E87_2265</name>
</gene>
<comment type="caution">
    <text evidence="3">The sequence shown here is derived from an EMBL/GenBank/DDBJ whole genome shotgun (WGS) entry which is preliminary data.</text>
</comment>
<dbReference type="Proteomes" id="UP000294901">
    <property type="component" value="Unassembled WGS sequence"/>
</dbReference>
<dbReference type="EMBL" id="SNWR01000001">
    <property type="protein sequence ID" value="TDO38606.1"/>
    <property type="molecule type" value="Genomic_DNA"/>
</dbReference>
<keyword evidence="4" id="KW-1185">Reference proteome</keyword>
<keyword evidence="2" id="KW-0472">Membrane</keyword>
<proteinExistence type="predicted"/>
<keyword evidence="2" id="KW-1133">Transmembrane helix</keyword>
<accession>A0A4R6JU70</accession>